<name>K9WDS9_9CYAN</name>
<dbReference type="EMBL" id="CP003630">
    <property type="protein sequence ID" value="AFZ18545.1"/>
    <property type="molecule type" value="Genomic_DNA"/>
</dbReference>
<dbReference type="RefSeq" id="WP_015182694.1">
    <property type="nucleotide sequence ID" value="NC_019738.1"/>
</dbReference>
<reference evidence="1 2" key="1">
    <citation type="submission" date="2012-06" db="EMBL/GenBank/DDBJ databases">
        <title>Finished chromosome of genome of Microcoleus sp. PCC 7113.</title>
        <authorList>
            <consortium name="US DOE Joint Genome Institute"/>
            <person name="Gugger M."/>
            <person name="Coursin T."/>
            <person name="Rippka R."/>
            <person name="Tandeau De Marsac N."/>
            <person name="Huntemann M."/>
            <person name="Wei C.-L."/>
            <person name="Han J."/>
            <person name="Detter J.C."/>
            <person name="Han C."/>
            <person name="Tapia R."/>
            <person name="Chen A."/>
            <person name="Kyrpides N."/>
            <person name="Mavromatis K."/>
            <person name="Markowitz V."/>
            <person name="Szeto E."/>
            <person name="Ivanova N."/>
            <person name="Pagani I."/>
            <person name="Pati A."/>
            <person name="Goodwin L."/>
            <person name="Nordberg H.P."/>
            <person name="Cantor M.N."/>
            <person name="Hua S.X."/>
            <person name="Woyke T."/>
            <person name="Kerfeld C.A."/>
        </authorList>
    </citation>
    <scope>NUCLEOTIDE SEQUENCE [LARGE SCALE GENOMIC DNA]</scope>
    <source>
        <strain evidence="1 2">PCC 7113</strain>
    </source>
</reference>
<dbReference type="STRING" id="1173027.Mic7113_2761"/>
<sequence>MYDRDLVQVDEPHNSVEPVWQQVKQLSKQEKAEIVRRLLGQESGLVLVSTNSHLVDYIIAQMSLLSHEGLAYVLRAIASRMTEDADRSQR</sequence>
<dbReference type="AlphaFoldDB" id="K9WDS9"/>
<evidence type="ECO:0000313" key="1">
    <source>
        <dbReference type="EMBL" id="AFZ18545.1"/>
    </source>
</evidence>
<evidence type="ECO:0000313" key="2">
    <source>
        <dbReference type="Proteomes" id="UP000010471"/>
    </source>
</evidence>
<dbReference type="HOGENOM" id="CLU_2465649_0_0_3"/>
<organism evidence="1 2">
    <name type="scientific">Allocoleopsis franciscana PCC 7113</name>
    <dbReference type="NCBI Taxonomy" id="1173027"/>
    <lineage>
        <taxon>Bacteria</taxon>
        <taxon>Bacillati</taxon>
        <taxon>Cyanobacteriota</taxon>
        <taxon>Cyanophyceae</taxon>
        <taxon>Coleofasciculales</taxon>
        <taxon>Coleofasciculaceae</taxon>
        <taxon>Allocoleopsis</taxon>
        <taxon>Allocoleopsis franciscana</taxon>
    </lineage>
</organism>
<accession>K9WDS9</accession>
<proteinExistence type="predicted"/>
<dbReference type="OrthoDB" id="465969at2"/>
<protein>
    <submittedName>
        <fullName evidence="1">Uncharacterized protein</fullName>
    </submittedName>
</protein>
<dbReference type="Proteomes" id="UP000010471">
    <property type="component" value="Chromosome"/>
</dbReference>
<dbReference type="eggNOG" id="ENOG50332T2">
    <property type="taxonomic scope" value="Bacteria"/>
</dbReference>
<dbReference type="KEGG" id="mic:Mic7113_2761"/>
<gene>
    <name evidence="1" type="ORF">Mic7113_2761</name>
</gene>
<keyword evidence="2" id="KW-1185">Reference proteome</keyword>